<comment type="cofactor">
    <cofactor evidence="1">
        <name>NAD(+)</name>
        <dbReference type="ChEBI" id="CHEBI:57540"/>
    </cofactor>
</comment>
<dbReference type="Pfam" id="PF01761">
    <property type="entry name" value="DHQ_synthase"/>
    <property type="match status" value="1"/>
</dbReference>
<dbReference type="InterPro" id="IPR056179">
    <property type="entry name" value="DHQS_C"/>
</dbReference>
<dbReference type="RefSeq" id="WP_311498408.1">
    <property type="nucleotide sequence ID" value="NZ_JAVRHN010000001.1"/>
</dbReference>
<dbReference type="InterPro" id="IPR030960">
    <property type="entry name" value="DHQS/DOIS_N"/>
</dbReference>
<evidence type="ECO:0000256" key="2">
    <source>
        <dbReference type="ARBA" id="ARBA00022605"/>
    </source>
</evidence>
<dbReference type="CDD" id="cd08198">
    <property type="entry name" value="DHQS-like"/>
    <property type="match status" value="1"/>
</dbReference>
<dbReference type="EC" id="4.2.3.4" evidence="8"/>
<keyword evidence="2" id="KW-0028">Amino-acid biosynthesis</keyword>
<dbReference type="EMBL" id="JAVRHN010000001">
    <property type="protein sequence ID" value="MDT0684968.1"/>
    <property type="molecule type" value="Genomic_DNA"/>
</dbReference>
<comment type="caution">
    <text evidence="8">The sequence shown here is derived from an EMBL/GenBank/DDBJ whole genome shotgun (WGS) entry which is preliminary data.</text>
</comment>
<keyword evidence="9" id="KW-1185">Reference proteome</keyword>
<gene>
    <name evidence="8" type="ORF">RM541_01230</name>
</gene>
<accession>A0ABU3DMM8</accession>
<dbReference type="Gene3D" id="3.40.50.1970">
    <property type="match status" value="1"/>
</dbReference>
<feature type="domain" description="3-dehydroquinate synthase N-terminal" evidence="6">
    <location>
        <begin position="80"/>
        <end position="192"/>
    </location>
</feature>
<evidence type="ECO:0000256" key="5">
    <source>
        <dbReference type="ARBA" id="ARBA00023239"/>
    </source>
</evidence>
<feature type="domain" description="3-dehydroquinate synthase C-terminal" evidence="7">
    <location>
        <begin position="194"/>
        <end position="329"/>
    </location>
</feature>
<sequence length="379" mass="42120">MKSIQQKFSVPFKYTVHFTEGVFSLDNILFAHTVRNARPAKVFFIIDEGVAEAHPYISSDIKNYAEAYSQDFILCATPLIVTGGEGVKNDRSYVDQILDASNKYGIDRHSFIVAIGGGAVLDMAGFATAIAHRGIRHIRIPTTVLAQNDSGIGVKNSVNAYSKKNFLGTFAPPFAVINDTAFLSTLEDRDWRSGISEAVKVALIKDASFFKWLEANAADLKARKMPSMEELIYRCAGMHLDHIAGGDPFEMGSSRPLDFGHWAAHKLEQLTNYRLRHGEAVAIGICLDAAYSHLKGLISIEDLNRIISLFKKLNFTVHIPELSGDNLLKGLEEFREHLGGELTIMLLNEIGQGLEVHEMESQLIFDAAEKLKEYQEEEN</sequence>
<evidence type="ECO:0000256" key="3">
    <source>
        <dbReference type="ARBA" id="ARBA00023027"/>
    </source>
</evidence>
<dbReference type="Gene3D" id="1.20.1090.10">
    <property type="entry name" value="Dehydroquinate synthase-like - alpha domain"/>
    <property type="match status" value="1"/>
</dbReference>
<evidence type="ECO:0000313" key="8">
    <source>
        <dbReference type="EMBL" id="MDT0684968.1"/>
    </source>
</evidence>
<dbReference type="NCBIfam" id="NF004852">
    <property type="entry name" value="PRK06203.1"/>
    <property type="match status" value="1"/>
</dbReference>
<proteinExistence type="predicted"/>
<dbReference type="InterPro" id="IPR050071">
    <property type="entry name" value="Dehydroquinate_synthase"/>
</dbReference>
<reference evidence="8 9" key="1">
    <citation type="submission" date="2023-09" db="EMBL/GenBank/DDBJ databases">
        <authorList>
            <person name="Rey-Velasco X."/>
        </authorList>
    </citation>
    <scope>NUCLEOTIDE SEQUENCE [LARGE SCALE GENOMIC DNA]</scope>
    <source>
        <strain evidence="8 9">F225</strain>
    </source>
</reference>
<protein>
    <submittedName>
        <fullName evidence="8">3-dehydroquinate synthase</fullName>
        <ecNumber evidence="8">4.2.3.4</ecNumber>
    </submittedName>
</protein>
<evidence type="ECO:0000313" key="9">
    <source>
        <dbReference type="Proteomes" id="UP001253848"/>
    </source>
</evidence>
<dbReference type="SUPFAM" id="SSF56796">
    <property type="entry name" value="Dehydroquinate synthase-like"/>
    <property type="match status" value="1"/>
</dbReference>
<evidence type="ECO:0000259" key="6">
    <source>
        <dbReference type="Pfam" id="PF01761"/>
    </source>
</evidence>
<keyword evidence="5 8" id="KW-0456">Lyase</keyword>
<evidence type="ECO:0000259" key="7">
    <source>
        <dbReference type="Pfam" id="PF24621"/>
    </source>
</evidence>
<dbReference type="GO" id="GO:0003856">
    <property type="term" value="F:3-dehydroquinate synthase activity"/>
    <property type="evidence" value="ECO:0007669"/>
    <property type="project" value="UniProtKB-EC"/>
</dbReference>
<name>A0ABU3DMM8_9FLAO</name>
<dbReference type="PANTHER" id="PTHR43622">
    <property type="entry name" value="3-DEHYDROQUINATE SYNTHASE"/>
    <property type="match status" value="1"/>
</dbReference>
<dbReference type="PANTHER" id="PTHR43622:SF7">
    <property type="entry name" value="3-DEHYDROQUINATE SYNTHASE, CHLOROPLASTIC"/>
    <property type="match status" value="1"/>
</dbReference>
<evidence type="ECO:0000256" key="4">
    <source>
        <dbReference type="ARBA" id="ARBA00023141"/>
    </source>
</evidence>
<dbReference type="Pfam" id="PF24621">
    <property type="entry name" value="DHQS_C"/>
    <property type="match status" value="1"/>
</dbReference>
<keyword evidence="3" id="KW-0520">NAD</keyword>
<dbReference type="Proteomes" id="UP001253848">
    <property type="component" value="Unassembled WGS sequence"/>
</dbReference>
<keyword evidence="4" id="KW-0057">Aromatic amino acid biosynthesis</keyword>
<evidence type="ECO:0000256" key="1">
    <source>
        <dbReference type="ARBA" id="ARBA00001911"/>
    </source>
</evidence>
<organism evidence="8 9">
    <name type="scientific">Autumnicola psychrophila</name>
    <dbReference type="NCBI Taxonomy" id="3075592"/>
    <lineage>
        <taxon>Bacteria</taxon>
        <taxon>Pseudomonadati</taxon>
        <taxon>Bacteroidota</taxon>
        <taxon>Flavobacteriia</taxon>
        <taxon>Flavobacteriales</taxon>
        <taxon>Flavobacteriaceae</taxon>
        <taxon>Autumnicola</taxon>
    </lineage>
</organism>